<dbReference type="RefSeq" id="WP_120317461.1">
    <property type="nucleotide sequence ID" value="NZ_BONH01000040.1"/>
</dbReference>
<feature type="transmembrane region" description="Helical" evidence="7">
    <location>
        <begin position="250"/>
        <end position="269"/>
    </location>
</feature>
<dbReference type="PANTHER" id="PTHR23517:SF2">
    <property type="entry name" value="MULTIDRUG RESISTANCE PROTEIN MDTH"/>
    <property type="match status" value="1"/>
</dbReference>
<feature type="transmembrane region" description="Helical" evidence="7">
    <location>
        <begin position="50"/>
        <end position="68"/>
    </location>
</feature>
<dbReference type="Gene3D" id="1.20.1250.20">
    <property type="entry name" value="MFS general substrate transporter like domains"/>
    <property type="match status" value="1"/>
</dbReference>
<dbReference type="GO" id="GO:0005886">
    <property type="term" value="C:plasma membrane"/>
    <property type="evidence" value="ECO:0007669"/>
    <property type="project" value="UniProtKB-SubCell"/>
</dbReference>
<feature type="transmembrane region" description="Helical" evidence="7">
    <location>
        <begin position="281"/>
        <end position="299"/>
    </location>
</feature>
<dbReference type="EMBL" id="BONH01000040">
    <property type="protein sequence ID" value="GIG01527.1"/>
    <property type="molecule type" value="Genomic_DNA"/>
</dbReference>
<accession>A0A8J3KE44</accession>
<dbReference type="PANTHER" id="PTHR23517">
    <property type="entry name" value="RESISTANCE PROTEIN MDTM, PUTATIVE-RELATED-RELATED"/>
    <property type="match status" value="1"/>
</dbReference>
<keyword evidence="9" id="KW-1185">Reference proteome</keyword>
<evidence type="ECO:0008006" key="10">
    <source>
        <dbReference type="Google" id="ProtNLM"/>
    </source>
</evidence>
<evidence type="ECO:0000256" key="6">
    <source>
        <dbReference type="ARBA" id="ARBA00023136"/>
    </source>
</evidence>
<dbReference type="InterPro" id="IPR050171">
    <property type="entry name" value="MFS_Transporters"/>
</dbReference>
<keyword evidence="3" id="KW-1003">Cell membrane</keyword>
<feature type="transmembrane region" description="Helical" evidence="7">
    <location>
        <begin position="145"/>
        <end position="163"/>
    </location>
</feature>
<evidence type="ECO:0000256" key="1">
    <source>
        <dbReference type="ARBA" id="ARBA00004651"/>
    </source>
</evidence>
<keyword evidence="2" id="KW-0813">Transport</keyword>
<dbReference type="GO" id="GO:0022857">
    <property type="term" value="F:transmembrane transporter activity"/>
    <property type="evidence" value="ECO:0007669"/>
    <property type="project" value="InterPro"/>
</dbReference>
<reference evidence="8 9" key="1">
    <citation type="submission" date="2021-01" db="EMBL/GenBank/DDBJ databases">
        <title>Whole genome shotgun sequence of Catellatospora citrea NBRC 14495.</title>
        <authorList>
            <person name="Komaki H."/>
            <person name="Tamura T."/>
        </authorList>
    </citation>
    <scope>NUCLEOTIDE SEQUENCE [LARGE SCALE GENOMIC DNA]</scope>
    <source>
        <strain evidence="8 9">NBRC 14495</strain>
    </source>
</reference>
<keyword evidence="6 7" id="KW-0472">Membrane</keyword>
<evidence type="ECO:0000256" key="2">
    <source>
        <dbReference type="ARBA" id="ARBA00022448"/>
    </source>
</evidence>
<evidence type="ECO:0000256" key="3">
    <source>
        <dbReference type="ARBA" id="ARBA00022475"/>
    </source>
</evidence>
<sequence>MALRDNLIPPPGLPRRLATQNLLFGVGAGTFLTGSAVFFTRVVGLRPHEIGIGLSLAAAIALVTAVPLSALTDRFGAHRMWTGGVVAQGLLFAAWPFARGFWSFLLVIACLELVATVGQAGRNVYLIEALDPETRVRTQAFSRSWLNVGWSLGAGLAALALAIDTVPAYYTLVLLNSALLLANAYFIGRLPQVPRAAAGTARRRVGAVFADRPFLAVTAVCAVLTCYMTVLMEVAPLWLLHRTDAPKWWLGVMTVTNTLMATTLQVAVTRGAHTVGGAAAASRRAGLVAALGCPVYLLTGTTSGVLTMVLLVVATILLTMAELWHSAGSWTFMAELPPTDRRGEYIGAFRMGGSAQSMIAPASLIALAVTSGGWGWFAIAGLFLGAALLIGPAARHAARSREQLPSVPAPVPA</sequence>
<name>A0A8J3KE44_9ACTN</name>
<evidence type="ECO:0000256" key="4">
    <source>
        <dbReference type="ARBA" id="ARBA00022692"/>
    </source>
</evidence>
<keyword evidence="4 7" id="KW-0812">Transmembrane</keyword>
<protein>
    <recommendedName>
        <fullName evidence="10">MFS transporter</fullName>
    </recommendedName>
</protein>
<evidence type="ECO:0000313" key="9">
    <source>
        <dbReference type="Proteomes" id="UP000659904"/>
    </source>
</evidence>
<dbReference type="InterPro" id="IPR011701">
    <property type="entry name" value="MFS"/>
</dbReference>
<proteinExistence type="predicted"/>
<gene>
    <name evidence="8" type="ORF">Cci01nite_66200</name>
</gene>
<evidence type="ECO:0000256" key="5">
    <source>
        <dbReference type="ARBA" id="ARBA00022989"/>
    </source>
</evidence>
<dbReference type="Pfam" id="PF07690">
    <property type="entry name" value="MFS_1"/>
    <property type="match status" value="1"/>
</dbReference>
<comment type="caution">
    <text evidence="8">The sequence shown here is derived from an EMBL/GenBank/DDBJ whole genome shotgun (WGS) entry which is preliminary data.</text>
</comment>
<dbReference type="SUPFAM" id="SSF103473">
    <property type="entry name" value="MFS general substrate transporter"/>
    <property type="match status" value="1"/>
</dbReference>
<feature type="transmembrane region" description="Helical" evidence="7">
    <location>
        <begin position="169"/>
        <end position="188"/>
    </location>
</feature>
<evidence type="ECO:0000313" key="8">
    <source>
        <dbReference type="EMBL" id="GIG01527.1"/>
    </source>
</evidence>
<comment type="subcellular location">
    <subcellularLocation>
        <location evidence="1">Cell membrane</location>
        <topology evidence="1">Multi-pass membrane protein</topology>
    </subcellularLocation>
</comment>
<feature type="transmembrane region" description="Helical" evidence="7">
    <location>
        <begin position="21"/>
        <end position="44"/>
    </location>
</feature>
<evidence type="ECO:0000256" key="7">
    <source>
        <dbReference type="SAM" id="Phobius"/>
    </source>
</evidence>
<dbReference type="AlphaFoldDB" id="A0A8J3KE44"/>
<feature type="transmembrane region" description="Helical" evidence="7">
    <location>
        <begin position="209"/>
        <end position="230"/>
    </location>
</feature>
<dbReference type="InterPro" id="IPR036259">
    <property type="entry name" value="MFS_trans_sf"/>
</dbReference>
<dbReference type="Proteomes" id="UP000659904">
    <property type="component" value="Unassembled WGS sequence"/>
</dbReference>
<organism evidence="8 9">
    <name type="scientific">Catellatospora citrea</name>
    <dbReference type="NCBI Taxonomy" id="53366"/>
    <lineage>
        <taxon>Bacteria</taxon>
        <taxon>Bacillati</taxon>
        <taxon>Actinomycetota</taxon>
        <taxon>Actinomycetes</taxon>
        <taxon>Micromonosporales</taxon>
        <taxon>Micromonosporaceae</taxon>
        <taxon>Catellatospora</taxon>
    </lineage>
</organism>
<keyword evidence="5 7" id="KW-1133">Transmembrane helix</keyword>
<feature type="transmembrane region" description="Helical" evidence="7">
    <location>
        <begin position="374"/>
        <end position="394"/>
    </location>
</feature>